<feature type="transmembrane region" description="Helical" evidence="2">
    <location>
        <begin position="163"/>
        <end position="179"/>
    </location>
</feature>
<gene>
    <name evidence="4" type="ORF">SAMN00017405_1317</name>
</gene>
<feature type="domain" description="VTT" evidence="3">
    <location>
        <begin position="26"/>
        <end position="142"/>
    </location>
</feature>
<evidence type="ECO:0000313" key="5">
    <source>
        <dbReference type="Proteomes" id="UP000192731"/>
    </source>
</evidence>
<dbReference type="AlphaFoldDB" id="A0A1W1VAL2"/>
<reference evidence="4 5" key="1">
    <citation type="submission" date="2017-04" db="EMBL/GenBank/DDBJ databases">
        <authorList>
            <person name="Afonso C.L."/>
            <person name="Miller P.J."/>
            <person name="Scott M.A."/>
            <person name="Spackman E."/>
            <person name="Goraichik I."/>
            <person name="Dimitrov K.M."/>
            <person name="Suarez D.L."/>
            <person name="Swayne D.E."/>
        </authorList>
    </citation>
    <scope>NUCLEOTIDE SEQUENCE [LARGE SCALE GENOMIC DNA]</scope>
    <source>
        <strain evidence="4 5">DSM 11270</strain>
    </source>
</reference>
<evidence type="ECO:0000259" key="3">
    <source>
        <dbReference type="Pfam" id="PF09335"/>
    </source>
</evidence>
<feature type="transmembrane region" description="Helical" evidence="2">
    <location>
        <begin position="43"/>
        <end position="65"/>
    </location>
</feature>
<evidence type="ECO:0000313" key="4">
    <source>
        <dbReference type="EMBL" id="SMB90459.1"/>
    </source>
</evidence>
<dbReference type="Pfam" id="PF09335">
    <property type="entry name" value="VTT_dom"/>
    <property type="match status" value="1"/>
</dbReference>
<organism evidence="4 5">
    <name type="scientific">Desulfonispora thiosulfatigenes DSM 11270</name>
    <dbReference type="NCBI Taxonomy" id="656914"/>
    <lineage>
        <taxon>Bacteria</taxon>
        <taxon>Bacillati</taxon>
        <taxon>Bacillota</taxon>
        <taxon>Clostridia</taxon>
        <taxon>Eubacteriales</taxon>
        <taxon>Peptococcaceae</taxon>
        <taxon>Desulfonispora</taxon>
    </lineage>
</organism>
<feature type="transmembrane region" description="Helical" evidence="2">
    <location>
        <begin position="12"/>
        <end position="37"/>
    </location>
</feature>
<keyword evidence="2" id="KW-1133">Transmembrane helix</keyword>
<proteinExistence type="inferred from homology"/>
<sequence length="187" mass="21142">MIELLQGYGLWGIFILSFLEAIFFPVPVEAILIPFLVLHPDNMILAIFLATMGCLLGGIIGYKIGQTGGVKVAHRFISPEKMDSGILFYHKYGGWALALAILTPLPYKVFTIVSGILQMNFAKFVYTTVWSRLVRITIISLLTVYYGAYIFENALTLFMNNKTIFLILVLIIAIAYGYYRHRMKTKV</sequence>
<comment type="similarity">
    <text evidence="1">Belongs to the DedA family.</text>
</comment>
<dbReference type="STRING" id="656914.SAMN00017405_1317"/>
<feature type="transmembrane region" description="Helical" evidence="2">
    <location>
        <begin position="133"/>
        <end position="151"/>
    </location>
</feature>
<accession>A0A1W1VAL2</accession>
<name>A0A1W1VAL2_DESTI</name>
<keyword evidence="2" id="KW-0812">Transmembrane</keyword>
<protein>
    <submittedName>
        <fullName evidence="4">Membrane protein YqaA, SNARE-associated domain</fullName>
    </submittedName>
</protein>
<dbReference type="RefSeq" id="WP_084053109.1">
    <property type="nucleotide sequence ID" value="NZ_FWWT01000017.1"/>
</dbReference>
<dbReference type="PANTHER" id="PTHR42709">
    <property type="entry name" value="ALKALINE PHOSPHATASE LIKE PROTEIN"/>
    <property type="match status" value="1"/>
</dbReference>
<keyword evidence="5" id="KW-1185">Reference proteome</keyword>
<keyword evidence="2" id="KW-0472">Membrane</keyword>
<dbReference type="EMBL" id="FWWT01000017">
    <property type="protein sequence ID" value="SMB90459.1"/>
    <property type="molecule type" value="Genomic_DNA"/>
</dbReference>
<dbReference type="InterPro" id="IPR051311">
    <property type="entry name" value="DedA_domain"/>
</dbReference>
<evidence type="ECO:0000256" key="1">
    <source>
        <dbReference type="ARBA" id="ARBA00010792"/>
    </source>
</evidence>
<dbReference type="InterPro" id="IPR032816">
    <property type="entry name" value="VTT_dom"/>
</dbReference>
<evidence type="ECO:0000256" key="2">
    <source>
        <dbReference type="SAM" id="Phobius"/>
    </source>
</evidence>
<dbReference type="Proteomes" id="UP000192731">
    <property type="component" value="Unassembled WGS sequence"/>
</dbReference>